<dbReference type="AlphaFoldDB" id="A0A2W2B3C0"/>
<evidence type="ECO:0000313" key="1">
    <source>
        <dbReference type="EMBL" id="PZF79430.1"/>
    </source>
</evidence>
<sequence>GFPWYGNAYVVALEPATSWPDAGVSGVRSTTGTQITIGPGEERTATVTLTLSAT</sequence>
<organism evidence="1 2">
    <name type="scientific">Jiangella anatolica</name>
    <dbReference type="NCBI Taxonomy" id="2670374"/>
    <lineage>
        <taxon>Bacteria</taxon>
        <taxon>Bacillati</taxon>
        <taxon>Actinomycetota</taxon>
        <taxon>Actinomycetes</taxon>
        <taxon>Jiangellales</taxon>
        <taxon>Jiangellaceae</taxon>
        <taxon>Jiangella</taxon>
    </lineage>
</organism>
<feature type="non-terminal residue" evidence="1">
    <location>
        <position position="1"/>
    </location>
</feature>
<keyword evidence="2" id="KW-1185">Reference proteome</keyword>
<gene>
    <name evidence="1" type="ORF">C1I92_31145</name>
</gene>
<dbReference type="Gene3D" id="2.70.98.10">
    <property type="match status" value="1"/>
</dbReference>
<dbReference type="Proteomes" id="UP000248764">
    <property type="component" value="Unassembled WGS sequence"/>
</dbReference>
<dbReference type="GO" id="GO:0030246">
    <property type="term" value="F:carbohydrate binding"/>
    <property type="evidence" value="ECO:0007669"/>
    <property type="project" value="InterPro"/>
</dbReference>
<accession>A0A2W2B3C0</accession>
<name>A0A2W2B3C0_9ACTN</name>
<reference evidence="1 2" key="1">
    <citation type="submission" date="2018-01" db="EMBL/GenBank/DDBJ databases">
        <title>Draft genome sequence of Jiangella sp. GTF31.</title>
        <authorList>
            <person name="Sahin N."/>
            <person name="Ay H."/>
            <person name="Saygin H."/>
        </authorList>
    </citation>
    <scope>NUCLEOTIDE SEQUENCE [LARGE SCALE GENOMIC DNA]</scope>
    <source>
        <strain evidence="1 2">GTF31</strain>
    </source>
</reference>
<proteinExistence type="predicted"/>
<dbReference type="InterPro" id="IPR014718">
    <property type="entry name" value="GH-type_carb-bd"/>
</dbReference>
<evidence type="ECO:0000313" key="2">
    <source>
        <dbReference type="Proteomes" id="UP000248764"/>
    </source>
</evidence>
<protein>
    <submittedName>
        <fullName evidence="1">DUF4432 domain-containing protein</fullName>
    </submittedName>
</protein>
<dbReference type="EMBL" id="POTW01000139">
    <property type="protein sequence ID" value="PZF79430.1"/>
    <property type="molecule type" value="Genomic_DNA"/>
</dbReference>
<comment type="caution">
    <text evidence="1">The sequence shown here is derived from an EMBL/GenBank/DDBJ whole genome shotgun (WGS) entry which is preliminary data.</text>
</comment>